<name>Q72R11_LEPIC</name>
<dbReference type="GO" id="GO:0015562">
    <property type="term" value="F:efflux transmembrane transporter activity"/>
    <property type="evidence" value="ECO:0007669"/>
    <property type="project" value="InterPro"/>
</dbReference>
<accession>Q72R11</accession>
<reference evidence="3 4" key="1">
    <citation type="journal article" date="2004" name="J. Bacteriol.">
        <title>Comparative genomics of two Leptospira interrogans serovars reveals novel insights into physiology and pathogenesis.</title>
        <authorList>
            <person name="Nascimento A.L."/>
            <person name="Ko A.I."/>
            <person name="Martins E.A."/>
            <person name="Monteiro-Vitorello C.B."/>
            <person name="Ho P.L."/>
            <person name="Haake D.A."/>
            <person name="Verjovski-Almeida S."/>
            <person name="Hartskeerl R.A."/>
            <person name="Marques M.V."/>
            <person name="Oliveira M.C."/>
            <person name="Menck C.F."/>
            <person name="Leite L.C."/>
            <person name="Carrer H."/>
            <person name="Coutinho L.L."/>
            <person name="Degrave W.M."/>
            <person name="Dellagostin O.A."/>
            <person name="El-Dorry H."/>
            <person name="Ferro E.S."/>
            <person name="Ferro M.I."/>
            <person name="Furlan L.R."/>
            <person name="Gamberini M."/>
            <person name="Giglioti E.A."/>
            <person name="Goes-Neto A."/>
            <person name="Goldman G.H."/>
            <person name="Goldman M.H."/>
            <person name="Harakava R."/>
            <person name="Jeronimo S.M."/>
            <person name="Junqueira-De-Azevedo I.L."/>
            <person name="Kimura E.T."/>
            <person name="Kuramae E.E."/>
            <person name="Lemos E.G."/>
            <person name="Lemos M.V."/>
            <person name="Marino C.L."/>
            <person name="Nunes L.R."/>
            <person name="De Oliveira R.C."/>
            <person name="Pereira G.G."/>
            <person name="Reis M.S."/>
            <person name="Schriefer A."/>
            <person name="Siqueira W.J."/>
            <person name="Sommer P."/>
            <person name="Tsai S.M."/>
            <person name="Simpson A.J."/>
            <person name="Ferro J.A."/>
            <person name="Camargo L.E."/>
            <person name="Kitajima J.P."/>
            <person name="Setubal J.C."/>
            <person name="Van Sluys M.A."/>
        </authorList>
    </citation>
    <scope>NUCLEOTIDE SEQUENCE [LARGE SCALE GENOMIC DNA]</scope>
    <source>
        <strain evidence="3 4">Fiocruz L1-130</strain>
    </source>
</reference>
<evidence type="ECO:0000313" key="3">
    <source>
        <dbReference type="EMBL" id="AAS70523.1"/>
    </source>
</evidence>
<evidence type="ECO:0000313" key="4">
    <source>
        <dbReference type="Proteomes" id="UP000007037"/>
    </source>
</evidence>
<dbReference type="Pfam" id="PF02321">
    <property type="entry name" value="OEP"/>
    <property type="match status" value="1"/>
</dbReference>
<sequence length="484" mass="56052">MENCTLNQQTIISGKPMKKIFILLFFLVFTICVFSEESKTEVLDSAIFPKENEESKNSLNWEEKPTFEKERVLDLKTAEEKLWRNNLLLLASRFNIDARKAGIEQAGLYANPNIFIDQSIYAEPTQRYFDFSRSGQTVVQIQQLFLLGGKIGKRVRVAELNARMSEQEFYDLARGLVTKLRKLFYAIYYYRQAISFYDQSLEALGKTVSSAEMGYKRRAILQAEVLRLKALYFFLKKEREDLNIRILEREADLRVLLNDDSLKNPETKIVPEIVEENLDLLEPAKLKREELLEVARNKRPDLKKAVQALRYEEANLELQHANAIPDLAFGPMYNRGGTAFQNYWGITAQLNVPIFDRNQGNIKASEKAVLSRKQELKNTLLEVENEVAVSIETARVKDELYKKFKNTYTREYTDLSKDMILSYEKRYITILEFADFFETYRSSIVEMLKLQTDRMDAIEGVNFSVGQGVLIPKLKSAESGTENK</sequence>
<dbReference type="InterPro" id="IPR010131">
    <property type="entry name" value="MdtP/NodT-like"/>
</dbReference>
<dbReference type="KEGG" id="lic:LIC_11941"/>
<gene>
    <name evidence="3" type="primary">czcC</name>
    <name evidence="3" type="ordered locus">LIC_11941</name>
</gene>
<dbReference type="AlphaFoldDB" id="Q72R11"/>
<dbReference type="InterPro" id="IPR003423">
    <property type="entry name" value="OMP_efflux"/>
</dbReference>
<feature type="coiled-coil region" evidence="2">
    <location>
        <begin position="366"/>
        <end position="393"/>
    </location>
</feature>
<organism evidence="3 4">
    <name type="scientific">Leptospira interrogans serogroup Icterohaemorrhagiae serovar copenhageni (strain Fiocruz L1-130)</name>
    <dbReference type="NCBI Taxonomy" id="267671"/>
    <lineage>
        <taxon>Bacteria</taxon>
        <taxon>Pseudomonadati</taxon>
        <taxon>Spirochaetota</taxon>
        <taxon>Spirochaetia</taxon>
        <taxon>Leptospirales</taxon>
        <taxon>Leptospiraceae</taxon>
        <taxon>Leptospira</taxon>
    </lineage>
</organism>
<protein>
    <submittedName>
        <fullName evidence="3">Heavy metal efflux pump</fullName>
    </submittedName>
</protein>
<dbReference type="Gene3D" id="1.20.1600.10">
    <property type="entry name" value="Outer membrane efflux proteins (OEP)"/>
    <property type="match status" value="1"/>
</dbReference>
<proteinExistence type="inferred from homology"/>
<dbReference type="SUPFAM" id="SSF56954">
    <property type="entry name" value="Outer membrane efflux proteins (OEP)"/>
    <property type="match status" value="1"/>
</dbReference>
<comment type="similarity">
    <text evidence="1">Belongs to the outer membrane factor (OMF) (TC 1.B.17) family.</text>
</comment>
<dbReference type="PANTHER" id="PTHR30203:SF23">
    <property type="entry name" value="OUTER MEMBRANE EFFLUX PROTEIN"/>
    <property type="match status" value="1"/>
</dbReference>
<evidence type="ECO:0000256" key="2">
    <source>
        <dbReference type="SAM" id="Coils"/>
    </source>
</evidence>
<dbReference type="HOGENOM" id="CLU_012817_14_4_12"/>
<dbReference type="EMBL" id="AE016823">
    <property type="protein sequence ID" value="AAS70523.1"/>
    <property type="molecule type" value="Genomic_DNA"/>
</dbReference>
<dbReference type="PANTHER" id="PTHR30203">
    <property type="entry name" value="OUTER MEMBRANE CATION EFFLUX PROTEIN"/>
    <property type="match status" value="1"/>
</dbReference>
<keyword evidence="2" id="KW-0175">Coiled coil</keyword>
<dbReference type="Proteomes" id="UP000007037">
    <property type="component" value="Chromosome I"/>
</dbReference>
<evidence type="ECO:0000256" key="1">
    <source>
        <dbReference type="ARBA" id="ARBA00007613"/>
    </source>
</evidence>